<reference evidence="2" key="2">
    <citation type="submission" date="2020-09" db="EMBL/GenBank/DDBJ databases">
        <authorList>
            <person name="Sun Q."/>
            <person name="Kim S."/>
        </authorList>
    </citation>
    <scope>NUCLEOTIDE SEQUENCE</scope>
    <source>
        <strain evidence="2">KCTC 23714</strain>
    </source>
</reference>
<dbReference type="AlphaFoldDB" id="A0A918MHF4"/>
<protein>
    <recommendedName>
        <fullName evidence="4">Entericidin EcnA/B family protein</fullName>
    </recommendedName>
</protein>
<evidence type="ECO:0000313" key="2">
    <source>
        <dbReference type="EMBL" id="GGW22318.1"/>
    </source>
</evidence>
<accession>A0A918MHF4</accession>
<evidence type="ECO:0000256" key="1">
    <source>
        <dbReference type="SAM" id="MobiDB-lite"/>
    </source>
</evidence>
<proteinExistence type="predicted"/>
<evidence type="ECO:0000313" key="3">
    <source>
        <dbReference type="Proteomes" id="UP000628984"/>
    </source>
</evidence>
<feature type="region of interest" description="Disordered" evidence="1">
    <location>
        <begin position="1"/>
        <end position="20"/>
    </location>
</feature>
<evidence type="ECO:0008006" key="4">
    <source>
        <dbReference type="Google" id="ProtNLM"/>
    </source>
</evidence>
<dbReference type="Proteomes" id="UP000628984">
    <property type="component" value="Unassembled WGS sequence"/>
</dbReference>
<comment type="caution">
    <text evidence="2">The sequence shown here is derived from an EMBL/GenBank/DDBJ whole genome shotgun (WGS) entry which is preliminary data.</text>
</comment>
<sequence>MTVPARSVTPLRAGPTRRTEAEKMKKLMLILALGALAGCNTVDGIGRDISGGAMRVSGWLG</sequence>
<reference evidence="2" key="1">
    <citation type="journal article" date="2014" name="Int. J. Syst. Evol. Microbiol.">
        <title>Complete genome sequence of Corynebacterium casei LMG S-19264T (=DSM 44701T), isolated from a smear-ripened cheese.</title>
        <authorList>
            <consortium name="US DOE Joint Genome Institute (JGI-PGF)"/>
            <person name="Walter F."/>
            <person name="Albersmeier A."/>
            <person name="Kalinowski J."/>
            <person name="Ruckert C."/>
        </authorList>
    </citation>
    <scope>NUCLEOTIDE SEQUENCE</scope>
    <source>
        <strain evidence="2">KCTC 23714</strain>
    </source>
</reference>
<dbReference type="EMBL" id="BMYQ01000001">
    <property type="protein sequence ID" value="GGW22318.1"/>
    <property type="molecule type" value="Genomic_DNA"/>
</dbReference>
<keyword evidence="3" id="KW-1185">Reference proteome</keyword>
<gene>
    <name evidence="2" type="ORF">GCM10011452_05430</name>
</gene>
<name>A0A918MHF4_9RHOB</name>
<organism evidence="2 3">
    <name type="scientific">Gemmobacter lanyuensis</name>
    <dbReference type="NCBI Taxonomy" id="1054497"/>
    <lineage>
        <taxon>Bacteria</taxon>
        <taxon>Pseudomonadati</taxon>
        <taxon>Pseudomonadota</taxon>
        <taxon>Alphaproteobacteria</taxon>
        <taxon>Rhodobacterales</taxon>
        <taxon>Paracoccaceae</taxon>
        <taxon>Gemmobacter</taxon>
    </lineage>
</organism>